<dbReference type="InterPro" id="IPR036366">
    <property type="entry name" value="PGBDSf"/>
</dbReference>
<evidence type="ECO:0000313" key="11">
    <source>
        <dbReference type="Proteomes" id="UP001310022"/>
    </source>
</evidence>
<dbReference type="GO" id="GO:0004180">
    <property type="term" value="F:carboxypeptidase activity"/>
    <property type="evidence" value="ECO:0007669"/>
    <property type="project" value="UniProtKB-ARBA"/>
</dbReference>
<evidence type="ECO:0000256" key="3">
    <source>
        <dbReference type="ARBA" id="ARBA00022679"/>
    </source>
</evidence>
<dbReference type="InterPro" id="IPR045380">
    <property type="entry name" value="LD_TPept_scaffold_dom"/>
</dbReference>
<evidence type="ECO:0000313" key="10">
    <source>
        <dbReference type="EMBL" id="GJM62775.1"/>
    </source>
</evidence>
<dbReference type="InterPro" id="IPR002477">
    <property type="entry name" value="Peptidoglycan-bd-like"/>
</dbReference>
<dbReference type="InterPro" id="IPR038063">
    <property type="entry name" value="Transpep_catalytic_dom"/>
</dbReference>
<keyword evidence="3" id="KW-0808">Transferase</keyword>
<dbReference type="InterPro" id="IPR052905">
    <property type="entry name" value="LD-transpeptidase_YkuD-like"/>
</dbReference>
<dbReference type="PANTHER" id="PTHR41533:SF2">
    <property type="entry name" value="BLR7131 PROTEIN"/>
    <property type="match status" value="1"/>
</dbReference>
<dbReference type="Gene3D" id="1.10.101.10">
    <property type="entry name" value="PGBD-like superfamily/PGBD"/>
    <property type="match status" value="1"/>
</dbReference>
<keyword evidence="6 7" id="KW-0961">Cell wall biogenesis/degradation</keyword>
<evidence type="ECO:0000256" key="6">
    <source>
        <dbReference type="ARBA" id="ARBA00023316"/>
    </source>
</evidence>
<gene>
    <name evidence="10" type="ORF">PEDI_33270</name>
</gene>
<dbReference type="CDD" id="cd16913">
    <property type="entry name" value="YkuD_like"/>
    <property type="match status" value="1"/>
</dbReference>
<dbReference type="EMBL" id="BQKE01000002">
    <property type="protein sequence ID" value="GJM62775.1"/>
    <property type="molecule type" value="Genomic_DNA"/>
</dbReference>
<evidence type="ECO:0000256" key="5">
    <source>
        <dbReference type="ARBA" id="ARBA00022984"/>
    </source>
</evidence>
<protein>
    <submittedName>
        <fullName evidence="10">Peptidoglycan-binding protein</fullName>
    </submittedName>
</protein>
<keyword evidence="8" id="KW-0472">Membrane</keyword>
<feature type="transmembrane region" description="Helical" evidence="8">
    <location>
        <begin position="6"/>
        <end position="24"/>
    </location>
</feature>
<evidence type="ECO:0000256" key="2">
    <source>
        <dbReference type="ARBA" id="ARBA00005992"/>
    </source>
</evidence>
<dbReference type="Proteomes" id="UP001310022">
    <property type="component" value="Unassembled WGS sequence"/>
</dbReference>
<evidence type="ECO:0000256" key="8">
    <source>
        <dbReference type="SAM" id="Phobius"/>
    </source>
</evidence>
<feature type="domain" description="L,D-TPase catalytic" evidence="9">
    <location>
        <begin position="327"/>
        <end position="503"/>
    </location>
</feature>
<dbReference type="GO" id="GO:0008360">
    <property type="term" value="P:regulation of cell shape"/>
    <property type="evidence" value="ECO:0007669"/>
    <property type="project" value="UniProtKB-UniRule"/>
</dbReference>
<keyword evidence="8" id="KW-0812">Transmembrane</keyword>
<dbReference type="Pfam" id="PF20142">
    <property type="entry name" value="Scaffold"/>
    <property type="match status" value="1"/>
</dbReference>
<keyword evidence="11" id="KW-1185">Reference proteome</keyword>
<proteinExistence type="inferred from homology"/>
<organism evidence="10 11">
    <name type="scientific">Persicobacter diffluens</name>
    <dbReference type="NCBI Taxonomy" id="981"/>
    <lineage>
        <taxon>Bacteria</taxon>
        <taxon>Pseudomonadati</taxon>
        <taxon>Bacteroidota</taxon>
        <taxon>Cytophagia</taxon>
        <taxon>Cytophagales</taxon>
        <taxon>Persicobacteraceae</taxon>
        <taxon>Persicobacter</taxon>
    </lineage>
</organism>
<dbReference type="Pfam" id="PF03734">
    <property type="entry name" value="YkuD"/>
    <property type="match status" value="1"/>
</dbReference>
<evidence type="ECO:0000256" key="4">
    <source>
        <dbReference type="ARBA" id="ARBA00022960"/>
    </source>
</evidence>
<feature type="active site" description="Proton donor/acceptor" evidence="7">
    <location>
        <position position="459"/>
    </location>
</feature>
<keyword evidence="4 7" id="KW-0133">Cell shape</keyword>
<dbReference type="GO" id="GO:0016740">
    <property type="term" value="F:transferase activity"/>
    <property type="evidence" value="ECO:0007669"/>
    <property type="project" value="UniProtKB-KW"/>
</dbReference>
<dbReference type="GO" id="GO:0009252">
    <property type="term" value="P:peptidoglycan biosynthetic process"/>
    <property type="evidence" value="ECO:0007669"/>
    <property type="project" value="UniProtKB-KW"/>
</dbReference>
<dbReference type="InterPro" id="IPR036365">
    <property type="entry name" value="PGBD-like_sf"/>
</dbReference>
<dbReference type="SUPFAM" id="SSF141523">
    <property type="entry name" value="L,D-transpeptidase catalytic domain-like"/>
    <property type="match status" value="1"/>
</dbReference>
<accession>A0AAN4W1G9</accession>
<dbReference type="Gene3D" id="2.40.440.10">
    <property type="entry name" value="L,D-transpeptidase catalytic domain-like"/>
    <property type="match status" value="1"/>
</dbReference>
<comment type="caution">
    <text evidence="10">The sequence shown here is derived from an EMBL/GenBank/DDBJ whole genome shotgun (WGS) entry which is preliminary data.</text>
</comment>
<keyword evidence="8" id="KW-1133">Transmembrane helix</keyword>
<dbReference type="PANTHER" id="PTHR41533">
    <property type="entry name" value="L,D-TRANSPEPTIDASE HI_1667-RELATED"/>
    <property type="match status" value="1"/>
</dbReference>
<feature type="active site" description="Nucleophile" evidence="7">
    <location>
        <position position="478"/>
    </location>
</feature>
<evidence type="ECO:0000259" key="9">
    <source>
        <dbReference type="PROSITE" id="PS52029"/>
    </source>
</evidence>
<name>A0AAN4W1G9_9BACT</name>
<keyword evidence="5 7" id="KW-0573">Peptidoglycan synthesis</keyword>
<dbReference type="PROSITE" id="PS52029">
    <property type="entry name" value="LD_TPASE"/>
    <property type="match status" value="1"/>
</dbReference>
<comment type="pathway">
    <text evidence="1 7">Cell wall biogenesis; peptidoglycan biosynthesis.</text>
</comment>
<dbReference type="SUPFAM" id="SSF47090">
    <property type="entry name" value="PGBD-like"/>
    <property type="match status" value="1"/>
</dbReference>
<dbReference type="AlphaFoldDB" id="A0AAN4W1G9"/>
<dbReference type="RefSeq" id="WP_338238012.1">
    <property type="nucleotide sequence ID" value="NZ_BQKE01000002.1"/>
</dbReference>
<comment type="similarity">
    <text evidence="2">Belongs to the YkuD family.</text>
</comment>
<dbReference type="InterPro" id="IPR005490">
    <property type="entry name" value="LD_TPept_cat_dom"/>
</dbReference>
<dbReference type="GO" id="GO:0071555">
    <property type="term" value="P:cell wall organization"/>
    <property type="evidence" value="ECO:0007669"/>
    <property type="project" value="UniProtKB-UniRule"/>
</dbReference>
<sequence length="592" mass="68625">MKKWLPYLAGLSAIFFLFAFYKYFTKREEIKTYSSLAHPIAQKIPVITPQISGEIKAIIRQEESLPESDTVIANFFVPQIYASRDFAPYWGSAKNRKDMLSYIENMDKHGLSPEFYHLAVLKKLNNIPEATKTELQKAQEDVLLTDGLVTIIFHFLYGALNPKDIFPDWNYGMVALPENIVQTMYLALLKEQIPEQLNSIAFRMPFYEALYHSLEKHRQIQAQGGFIKLPAIDKAIHPGNRHDLIPSIRTRIAQIQEIEKNTTDSTLYDDHLKAAIITYQNRHGLNADGIIGKGTINTLNVACKDRMNTLLVNLERSRWLSRESPKRHVTVNIAGYQLYLIDNRKVTFATRVMVGKKYHKTPVFTDTLKYIVLNPYWNVPKSIAVKEMLPKLKVDPDYLDRNNMSLVETDGTVLNPHSIPFEEINENNFHFMVKQKPGPKNALGQVKFLFPNQYSVYLHDTPSRYLFNTENRAYSHGCVRVEHPLKLASLLLRNTQWDQKAIDEQIASKENKHIRMQETVPINIVYLTAQPGKNGQLHFYKDVYQRDQKILKMLKEIKYDVSENRRPQNVAHYFMEEETENAIGHIEKKKDI</sequence>
<reference evidence="10 11" key="1">
    <citation type="submission" date="2021-12" db="EMBL/GenBank/DDBJ databases">
        <title>Genome sequencing of bacteria with rrn-lacking chromosome and rrn-plasmid.</title>
        <authorList>
            <person name="Anda M."/>
            <person name="Iwasaki W."/>
        </authorList>
    </citation>
    <scope>NUCLEOTIDE SEQUENCE [LARGE SCALE GENOMIC DNA]</scope>
    <source>
        <strain evidence="10 11">NBRC 15940</strain>
    </source>
</reference>
<dbReference type="Pfam" id="PF01471">
    <property type="entry name" value="PG_binding_1"/>
    <property type="match status" value="1"/>
</dbReference>
<evidence type="ECO:0000256" key="7">
    <source>
        <dbReference type="PROSITE-ProRule" id="PRU01373"/>
    </source>
</evidence>
<evidence type="ECO:0000256" key="1">
    <source>
        <dbReference type="ARBA" id="ARBA00004752"/>
    </source>
</evidence>